<dbReference type="NCBIfam" id="TIGR00152">
    <property type="entry name" value="dephospho-CoA kinase"/>
    <property type="match status" value="1"/>
</dbReference>
<reference evidence="7 8" key="1">
    <citation type="submission" date="2017-06" db="EMBL/GenBank/DDBJ databases">
        <authorList>
            <person name="Kim H.J."/>
            <person name="Triplett B.A."/>
        </authorList>
    </citation>
    <scope>NUCLEOTIDE SEQUENCE [LARGE SCALE GENOMIC DNA]</scope>
    <source>
        <strain evidence="7 8">DSM 18704</strain>
    </source>
</reference>
<keyword evidence="5" id="KW-0808">Transferase</keyword>
<dbReference type="GO" id="GO:0005524">
    <property type="term" value="F:ATP binding"/>
    <property type="evidence" value="ECO:0007669"/>
    <property type="project" value="UniProtKB-UniRule"/>
</dbReference>
<dbReference type="Gene3D" id="3.40.50.300">
    <property type="entry name" value="P-loop containing nucleotide triphosphate hydrolases"/>
    <property type="match status" value="1"/>
</dbReference>
<comment type="function">
    <text evidence="5">Catalyzes the phosphorylation of the 3'-hydroxyl group of dephosphocoenzyme A to form coenzyme A.</text>
</comment>
<comment type="similarity">
    <text evidence="1 5">Belongs to the CoaE family.</text>
</comment>
<dbReference type="GO" id="GO:0005737">
    <property type="term" value="C:cytoplasm"/>
    <property type="evidence" value="ECO:0007669"/>
    <property type="project" value="UniProtKB-SubCell"/>
</dbReference>
<evidence type="ECO:0000256" key="2">
    <source>
        <dbReference type="ARBA" id="ARBA00022741"/>
    </source>
</evidence>
<keyword evidence="8" id="KW-1185">Reference proteome</keyword>
<dbReference type="CDD" id="cd02022">
    <property type="entry name" value="DPCK"/>
    <property type="match status" value="1"/>
</dbReference>
<comment type="subcellular location">
    <subcellularLocation>
        <location evidence="5">Cytoplasm</location>
    </subcellularLocation>
</comment>
<gene>
    <name evidence="5" type="primary">coaE</name>
    <name evidence="7" type="ORF">SAMN05421770_101327</name>
</gene>
<dbReference type="RefSeq" id="WP_089406635.1">
    <property type="nucleotide sequence ID" value="NZ_FZOU01000001.1"/>
</dbReference>
<sequence length="201" mass="21876">MLRVGLTGGLGSGKTTVARLLGERGAYILNADEMGRALMQPGTSAFARIVAAFGPAVVALDGTLDRPALGRLAFQGGRIEELNAIVHPATIAQQAAEIERIARRDRKAIVVVESALIFESRHGDLSRFDKLVLVTAPEPLKIARFTARTGLSAGEARQRLARQIPDEQKMDRVDYVLPNDGSLAELEERVDALWRELQPWA</sequence>
<dbReference type="PANTHER" id="PTHR10695:SF46">
    <property type="entry name" value="BIFUNCTIONAL COENZYME A SYNTHASE-RELATED"/>
    <property type="match status" value="1"/>
</dbReference>
<evidence type="ECO:0000256" key="1">
    <source>
        <dbReference type="ARBA" id="ARBA00009018"/>
    </source>
</evidence>
<name>A0A239D787_9BACT</name>
<comment type="pathway">
    <text evidence="5">Cofactor biosynthesis; coenzyme A biosynthesis; CoA from (R)-pantothenate: step 5/5.</text>
</comment>
<keyword evidence="5" id="KW-0963">Cytoplasm</keyword>
<protein>
    <recommendedName>
        <fullName evidence="5 6">Dephospho-CoA kinase</fullName>
        <ecNumber evidence="5 6">2.7.1.24</ecNumber>
    </recommendedName>
    <alternativeName>
        <fullName evidence="5">Dephosphocoenzyme A kinase</fullName>
    </alternativeName>
</protein>
<dbReference type="AlphaFoldDB" id="A0A239D787"/>
<dbReference type="InterPro" id="IPR001977">
    <property type="entry name" value="Depp_CoAkinase"/>
</dbReference>
<evidence type="ECO:0000256" key="3">
    <source>
        <dbReference type="ARBA" id="ARBA00022840"/>
    </source>
</evidence>
<accession>A0A239D787</accession>
<dbReference type="Proteomes" id="UP000198356">
    <property type="component" value="Unassembled WGS sequence"/>
</dbReference>
<keyword evidence="3 5" id="KW-0067">ATP-binding</keyword>
<dbReference type="GO" id="GO:0004140">
    <property type="term" value="F:dephospho-CoA kinase activity"/>
    <property type="evidence" value="ECO:0007669"/>
    <property type="project" value="UniProtKB-UniRule"/>
</dbReference>
<dbReference type="InterPro" id="IPR027417">
    <property type="entry name" value="P-loop_NTPase"/>
</dbReference>
<keyword evidence="4 5" id="KW-0173">Coenzyme A biosynthesis</keyword>
<evidence type="ECO:0000256" key="6">
    <source>
        <dbReference type="NCBIfam" id="TIGR00152"/>
    </source>
</evidence>
<dbReference type="PANTHER" id="PTHR10695">
    <property type="entry name" value="DEPHOSPHO-COA KINASE-RELATED"/>
    <property type="match status" value="1"/>
</dbReference>
<evidence type="ECO:0000313" key="7">
    <source>
        <dbReference type="EMBL" id="SNS28190.1"/>
    </source>
</evidence>
<proteinExistence type="inferred from homology"/>
<evidence type="ECO:0000256" key="5">
    <source>
        <dbReference type="HAMAP-Rule" id="MF_00376"/>
    </source>
</evidence>
<keyword evidence="2 5" id="KW-0547">Nucleotide-binding</keyword>
<dbReference type="Pfam" id="PF01121">
    <property type="entry name" value="CoaE"/>
    <property type="match status" value="1"/>
</dbReference>
<evidence type="ECO:0000256" key="4">
    <source>
        <dbReference type="ARBA" id="ARBA00022993"/>
    </source>
</evidence>
<dbReference type="GO" id="GO:0015937">
    <property type="term" value="P:coenzyme A biosynthetic process"/>
    <property type="evidence" value="ECO:0007669"/>
    <property type="project" value="UniProtKB-UniRule"/>
</dbReference>
<dbReference type="EMBL" id="FZOU01000001">
    <property type="protein sequence ID" value="SNS28190.1"/>
    <property type="molecule type" value="Genomic_DNA"/>
</dbReference>
<organism evidence="7 8">
    <name type="scientific">Granulicella rosea</name>
    <dbReference type="NCBI Taxonomy" id="474952"/>
    <lineage>
        <taxon>Bacteria</taxon>
        <taxon>Pseudomonadati</taxon>
        <taxon>Acidobacteriota</taxon>
        <taxon>Terriglobia</taxon>
        <taxon>Terriglobales</taxon>
        <taxon>Acidobacteriaceae</taxon>
        <taxon>Granulicella</taxon>
    </lineage>
</organism>
<dbReference type="PROSITE" id="PS51219">
    <property type="entry name" value="DPCK"/>
    <property type="match status" value="1"/>
</dbReference>
<keyword evidence="5 7" id="KW-0418">Kinase</keyword>
<dbReference type="OrthoDB" id="9812943at2"/>
<dbReference type="EC" id="2.7.1.24" evidence="5 6"/>
<dbReference type="SUPFAM" id="SSF52540">
    <property type="entry name" value="P-loop containing nucleoside triphosphate hydrolases"/>
    <property type="match status" value="1"/>
</dbReference>
<evidence type="ECO:0000313" key="8">
    <source>
        <dbReference type="Proteomes" id="UP000198356"/>
    </source>
</evidence>
<dbReference type="HAMAP" id="MF_00376">
    <property type="entry name" value="Dephospho_CoA_kinase"/>
    <property type="match status" value="1"/>
</dbReference>
<dbReference type="UniPathway" id="UPA00241">
    <property type="reaction ID" value="UER00356"/>
</dbReference>
<comment type="catalytic activity">
    <reaction evidence="5">
        <text>3'-dephospho-CoA + ATP = ADP + CoA + H(+)</text>
        <dbReference type="Rhea" id="RHEA:18245"/>
        <dbReference type="ChEBI" id="CHEBI:15378"/>
        <dbReference type="ChEBI" id="CHEBI:30616"/>
        <dbReference type="ChEBI" id="CHEBI:57287"/>
        <dbReference type="ChEBI" id="CHEBI:57328"/>
        <dbReference type="ChEBI" id="CHEBI:456216"/>
        <dbReference type="EC" id="2.7.1.24"/>
    </reaction>
</comment>
<feature type="binding site" evidence="5">
    <location>
        <begin position="11"/>
        <end position="16"/>
    </location>
    <ligand>
        <name>ATP</name>
        <dbReference type="ChEBI" id="CHEBI:30616"/>
    </ligand>
</feature>